<gene>
    <name evidence="13" type="ORF">CANINC_001643</name>
</gene>
<evidence type="ECO:0000256" key="7">
    <source>
        <dbReference type="ARBA" id="ARBA00022989"/>
    </source>
</evidence>
<evidence type="ECO:0000313" key="13">
    <source>
        <dbReference type="EMBL" id="TID29725.1"/>
    </source>
</evidence>
<dbReference type="FunFam" id="1.20.1510.10:FF:000013">
    <property type="entry name" value="Cation efflux family protein"/>
    <property type="match status" value="1"/>
</dbReference>
<comment type="caution">
    <text evidence="13">The sequence shown here is derived from an EMBL/GenBank/DDBJ whole genome shotgun (WGS) entry which is preliminary data.</text>
</comment>
<keyword evidence="6" id="KW-0812">Transmembrane</keyword>
<dbReference type="InterPro" id="IPR002524">
    <property type="entry name" value="Cation_efflux"/>
</dbReference>
<sequence>MSRRLQLLPLGFIRRSIPLTAVGLNGFNAIRYHSHTHGGEPCTGHSHSHGDDKSFEKPETNVHHYYEFIPGKGTVKTAVIKNGKEIPPDEVVSKKPMLHGHFHSHAEFPELDNIDMNGEDYTIHVNPEKKTVWTKIKDFFNPHSPLSEMMGSSSTGHTHSHTHAADPETLKLYDPKNLANEGVKITWIGLGVNLGMAVTKFLGGVAFHSQALIADAIHSVGDLISDILTLVTVRFTNRAPDSAYPFGYGKIETFGSFTVSFILLYAGFQIGWSSFYEIVAPLVPNALHDLMAIIPTHSHSHIEVTDAHDHADGTSVEVANINAAWLALGSIAIKEWLFRATRKVGEKLNSKVLIANAWHHRVDSLTSVVAVATISTGYFLNIYWLDAVGGLIVSLLVMKVGISGVVQSFKELIDKALPTSDSRYGAIEDSINATLMKQDSHILIKELSILPSGTNLNIVLKLGVSKFNKDYENQLTLDKMGSISEYLKKELSKEFCNVKNTSVQFTSNSGSNDPISEKDSKAIQEEVENSKQ</sequence>
<dbReference type="InterPro" id="IPR058533">
    <property type="entry name" value="Cation_efflux_TM"/>
</dbReference>
<feature type="domain" description="Cation efflux protein transmembrane" evidence="12">
    <location>
        <begin position="187"/>
        <end position="413"/>
    </location>
</feature>
<evidence type="ECO:0000256" key="3">
    <source>
        <dbReference type="ARBA" id="ARBA00022434"/>
    </source>
</evidence>
<evidence type="ECO:0000313" key="14">
    <source>
        <dbReference type="Proteomes" id="UP000307173"/>
    </source>
</evidence>
<dbReference type="Proteomes" id="UP000307173">
    <property type="component" value="Unassembled WGS sequence"/>
</dbReference>
<keyword evidence="8" id="KW-0406">Ion transport</keyword>
<dbReference type="OrthoDB" id="435980at2759"/>
<dbReference type="GO" id="GO:0008324">
    <property type="term" value="F:monoatomic cation transmembrane transporter activity"/>
    <property type="evidence" value="ECO:0007669"/>
    <property type="project" value="InterPro"/>
</dbReference>
<name>A0A4T0X3F3_9ASCO</name>
<keyword evidence="7" id="KW-1133">Transmembrane helix</keyword>
<dbReference type="STRING" id="52247.A0A4T0X3F3"/>
<dbReference type="Gene3D" id="1.20.1510.10">
    <property type="entry name" value="Cation efflux protein transmembrane domain"/>
    <property type="match status" value="1"/>
</dbReference>
<evidence type="ECO:0000256" key="8">
    <source>
        <dbReference type="ARBA" id="ARBA00023065"/>
    </source>
</evidence>
<dbReference type="InterPro" id="IPR027469">
    <property type="entry name" value="Cation_efflux_TMD_sf"/>
</dbReference>
<evidence type="ECO:0000256" key="9">
    <source>
        <dbReference type="ARBA" id="ARBA00023136"/>
    </source>
</evidence>
<accession>A0A4T0X3F3</accession>
<feature type="region of interest" description="Disordered" evidence="11">
    <location>
        <begin position="506"/>
        <end position="532"/>
    </location>
</feature>
<evidence type="ECO:0000256" key="6">
    <source>
        <dbReference type="ARBA" id="ARBA00022692"/>
    </source>
</evidence>
<organism evidence="13 14">
    <name type="scientific">Pichia inconspicua</name>
    <dbReference type="NCBI Taxonomy" id="52247"/>
    <lineage>
        <taxon>Eukaryota</taxon>
        <taxon>Fungi</taxon>
        <taxon>Dikarya</taxon>
        <taxon>Ascomycota</taxon>
        <taxon>Saccharomycotina</taxon>
        <taxon>Pichiomycetes</taxon>
        <taxon>Pichiales</taxon>
        <taxon>Pichiaceae</taxon>
        <taxon>Pichia</taxon>
    </lineage>
</organism>
<dbReference type="EMBL" id="SELW01000262">
    <property type="protein sequence ID" value="TID29725.1"/>
    <property type="molecule type" value="Genomic_DNA"/>
</dbReference>
<keyword evidence="5" id="KW-0410">Iron transport</keyword>
<dbReference type="Pfam" id="PF01545">
    <property type="entry name" value="Cation_efflux"/>
    <property type="match status" value="1"/>
</dbReference>
<proteinExistence type="inferred from homology"/>
<keyword evidence="3" id="KW-0408">Iron</keyword>
<evidence type="ECO:0000259" key="12">
    <source>
        <dbReference type="Pfam" id="PF01545"/>
    </source>
</evidence>
<dbReference type="GO" id="GO:0006826">
    <property type="term" value="P:iron ion transport"/>
    <property type="evidence" value="ECO:0007669"/>
    <property type="project" value="UniProtKB-KW"/>
</dbReference>
<dbReference type="GO" id="GO:0006879">
    <property type="term" value="P:intracellular iron ion homeostasis"/>
    <property type="evidence" value="ECO:0007669"/>
    <property type="project" value="UniProtKB-KW"/>
</dbReference>
<reference evidence="13 14" key="1">
    <citation type="journal article" date="2019" name="Front. Genet.">
        <title>Whole-Genome Sequencing of the Opportunistic Yeast Pathogen Candida inconspicua Uncovers Its Hybrid Origin.</title>
        <authorList>
            <person name="Mixao V."/>
            <person name="Hansen A.P."/>
            <person name="Saus E."/>
            <person name="Boekhout T."/>
            <person name="Lass-Florl C."/>
            <person name="Gabaldon T."/>
        </authorList>
    </citation>
    <scope>NUCLEOTIDE SEQUENCE [LARGE SCALE GENOMIC DNA]</scope>
    <source>
        <strain evidence="13 14">CBS 180</strain>
    </source>
</reference>
<feature type="compositionally biased region" description="Basic and acidic residues" evidence="11">
    <location>
        <begin position="515"/>
        <end position="532"/>
    </location>
</feature>
<dbReference type="SUPFAM" id="SSF161111">
    <property type="entry name" value="Cation efflux protein transmembrane domain-like"/>
    <property type="match status" value="1"/>
</dbReference>
<dbReference type="GO" id="GO:0016020">
    <property type="term" value="C:membrane"/>
    <property type="evidence" value="ECO:0007669"/>
    <property type="project" value="UniProtKB-SubCell"/>
</dbReference>
<dbReference type="GO" id="GO:0005739">
    <property type="term" value="C:mitochondrion"/>
    <property type="evidence" value="ECO:0007669"/>
    <property type="project" value="UniProtKB-ARBA"/>
</dbReference>
<evidence type="ECO:0000256" key="5">
    <source>
        <dbReference type="ARBA" id="ARBA00022496"/>
    </source>
</evidence>
<keyword evidence="3" id="KW-0409">Iron storage</keyword>
<evidence type="ECO:0000256" key="4">
    <source>
        <dbReference type="ARBA" id="ARBA00022448"/>
    </source>
</evidence>
<comment type="similarity">
    <text evidence="2">Belongs to the cation diffusion facilitator (CDF) transporter (TC 2.A.4) family. SLC30A subfamily.</text>
</comment>
<evidence type="ECO:0000256" key="10">
    <source>
        <dbReference type="ARBA" id="ARBA00055037"/>
    </source>
</evidence>
<keyword evidence="14" id="KW-1185">Reference proteome</keyword>
<dbReference type="PANTHER" id="PTHR43840">
    <property type="entry name" value="MITOCHONDRIAL METAL TRANSPORTER 1-RELATED"/>
    <property type="match status" value="1"/>
</dbReference>
<dbReference type="NCBIfam" id="TIGR01297">
    <property type="entry name" value="CDF"/>
    <property type="match status" value="1"/>
</dbReference>
<keyword evidence="4" id="KW-0813">Transport</keyword>
<dbReference type="AlphaFoldDB" id="A0A4T0X3F3"/>
<comment type="function">
    <text evidence="10">Mitochondrial metal transporter involved in mitochondrial iron accumulation.</text>
</comment>
<evidence type="ECO:0000256" key="1">
    <source>
        <dbReference type="ARBA" id="ARBA00004141"/>
    </source>
</evidence>
<dbReference type="PANTHER" id="PTHR43840:SF15">
    <property type="entry name" value="MITOCHONDRIAL METAL TRANSPORTER 1-RELATED"/>
    <property type="match status" value="1"/>
</dbReference>
<keyword evidence="9" id="KW-0472">Membrane</keyword>
<comment type="subcellular location">
    <subcellularLocation>
        <location evidence="1">Membrane</location>
        <topology evidence="1">Multi-pass membrane protein</topology>
    </subcellularLocation>
</comment>
<dbReference type="InterPro" id="IPR050291">
    <property type="entry name" value="CDF_Transporter"/>
</dbReference>
<protein>
    <recommendedName>
        <fullName evidence="12">Cation efflux protein transmembrane domain-containing protein</fullName>
    </recommendedName>
</protein>
<evidence type="ECO:0000256" key="11">
    <source>
        <dbReference type="SAM" id="MobiDB-lite"/>
    </source>
</evidence>
<evidence type="ECO:0000256" key="2">
    <source>
        <dbReference type="ARBA" id="ARBA00008873"/>
    </source>
</evidence>